<proteinExistence type="predicted"/>
<name>A0A151MQB0_ALLMI</name>
<sequence>MVGVHLCQWDCEVSLCFWLDWAKVPGSNLSSGMSEQWSLCGPWNLQLLSWRHWWRLPSSCFTIYWLKWLSLITKKKISWTMPDFLDD</sequence>
<dbReference type="Proteomes" id="UP000050525">
    <property type="component" value="Unassembled WGS sequence"/>
</dbReference>
<accession>A0A151MQB0</accession>
<evidence type="ECO:0000313" key="1">
    <source>
        <dbReference type="EMBL" id="KYO26725.1"/>
    </source>
</evidence>
<comment type="caution">
    <text evidence="1">The sequence shown here is derived from an EMBL/GenBank/DDBJ whole genome shotgun (WGS) entry which is preliminary data.</text>
</comment>
<dbReference type="AlphaFoldDB" id="A0A151MQB0"/>
<gene>
    <name evidence="1" type="ORF">Y1Q_0019193</name>
</gene>
<keyword evidence="2" id="KW-1185">Reference proteome</keyword>
<evidence type="ECO:0000313" key="2">
    <source>
        <dbReference type="Proteomes" id="UP000050525"/>
    </source>
</evidence>
<reference evidence="1 2" key="1">
    <citation type="journal article" date="2012" name="Genome Biol.">
        <title>Sequencing three crocodilian genomes to illuminate the evolution of archosaurs and amniotes.</title>
        <authorList>
            <person name="St John J.A."/>
            <person name="Braun E.L."/>
            <person name="Isberg S.R."/>
            <person name="Miles L.G."/>
            <person name="Chong A.Y."/>
            <person name="Gongora J."/>
            <person name="Dalzell P."/>
            <person name="Moran C."/>
            <person name="Bed'hom B."/>
            <person name="Abzhanov A."/>
            <person name="Burgess S.C."/>
            <person name="Cooksey A.M."/>
            <person name="Castoe T.A."/>
            <person name="Crawford N.G."/>
            <person name="Densmore L.D."/>
            <person name="Drew J.C."/>
            <person name="Edwards S.V."/>
            <person name="Faircloth B.C."/>
            <person name="Fujita M.K."/>
            <person name="Greenwold M.J."/>
            <person name="Hoffmann F.G."/>
            <person name="Howard J.M."/>
            <person name="Iguchi T."/>
            <person name="Janes D.E."/>
            <person name="Khan S.Y."/>
            <person name="Kohno S."/>
            <person name="de Koning A.J."/>
            <person name="Lance S.L."/>
            <person name="McCarthy F.M."/>
            <person name="McCormack J.E."/>
            <person name="Merchant M.E."/>
            <person name="Peterson D.G."/>
            <person name="Pollock D.D."/>
            <person name="Pourmand N."/>
            <person name="Raney B.J."/>
            <person name="Roessler K.A."/>
            <person name="Sanford J.R."/>
            <person name="Sawyer R.H."/>
            <person name="Schmidt C.J."/>
            <person name="Triplett E.W."/>
            <person name="Tuberville T.D."/>
            <person name="Venegas-Anaya M."/>
            <person name="Howard J.T."/>
            <person name="Jarvis E.D."/>
            <person name="Guillette L.J.Jr."/>
            <person name="Glenn T.C."/>
            <person name="Green R.E."/>
            <person name="Ray D.A."/>
        </authorList>
    </citation>
    <scope>NUCLEOTIDE SEQUENCE [LARGE SCALE GENOMIC DNA]</scope>
    <source>
        <strain evidence="1">KSC_2009_1</strain>
    </source>
</reference>
<organism evidence="1 2">
    <name type="scientific">Alligator mississippiensis</name>
    <name type="common">American alligator</name>
    <dbReference type="NCBI Taxonomy" id="8496"/>
    <lineage>
        <taxon>Eukaryota</taxon>
        <taxon>Metazoa</taxon>
        <taxon>Chordata</taxon>
        <taxon>Craniata</taxon>
        <taxon>Vertebrata</taxon>
        <taxon>Euteleostomi</taxon>
        <taxon>Archelosauria</taxon>
        <taxon>Archosauria</taxon>
        <taxon>Crocodylia</taxon>
        <taxon>Alligatoridae</taxon>
        <taxon>Alligatorinae</taxon>
        <taxon>Alligator</taxon>
    </lineage>
</organism>
<protein>
    <submittedName>
        <fullName evidence="1">Uncharacterized protein</fullName>
    </submittedName>
</protein>
<dbReference type="EMBL" id="AKHW03005461">
    <property type="protein sequence ID" value="KYO26725.1"/>
    <property type="molecule type" value="Genomic_DNA"/>
</dbReference>